<evidence type="ECO:0000313" key="14">
    <source>
        <dbReference type="Proteomes" id="UP000054621"/>
    </source>
</evidence>
<evidence type="ECO:0000259" key="12">
    <source>
        <dbReference type="Pfam" id="PF12019"/>
    </source>
</evidence>
<evidence type="ECO:0000256" key="10">
    <source>
        <dbReference type="ARBA" id="ARBA00030775"/>
    </source>
</evidence>
<dbReference type="NCBIfam" id="TIGR01708">
    <property type="entry name" value="typeII_sec_gspH"/>
    <property type="match status" value="1"/>
</dbReference>
<keyword evidence="8 11" id="KW-0472">Membrane</keyword>
<evidence type="ECO:0000256" key="2">
    <source>
        <dbReference type="ARBA" id="ARBA00021549"/>
    </source>
</evidence>
<dbReference type="AlphaFoldDB" id="A0A0W0YC44"/>
<feature type="transmembrane region" description="Helical" evidence="11">
    <location>
        <begin position="12"/>
        <end position="36"/>
    </location>
</feature>
<dbReference type="Proteomes" id="UP000054621">
    <property type="component" value="Unassembled WGS sequence"/>
</dbReference>
<keyword evidence="4" id="KW-0488">Methylation</keyword>
<dbReference type="InterPro" id="IPR045584">
    <property type="entry name" value="Pilin-like"/>
</dbReference>
<protein>
    <recommendedName>
        <fullName evidence="2">Type II secretion system protein H</fullName>
    </recommendedName>
    <alternativeName>
        <fullName evidence="10">General secretion pathway protein H</fullName>
    </alternativeName>
</protein>
<dbReference type="InterPro" id="IPR049875">
    <property type="entry name" value="TypeII_GspH"/>
</dbReference>
<comment type="subcellular location">
    <subcellularLocation>
        <location evidence="1">Cell inner membrane</location>
        <topology evidence="1">Single-pass membrane protein</topology>
    </subcellularLocation>
</comment>
<dbReference type="InterPro" id="IPR022346">
    <property type="entry name" value="T2SS_GspH"/>
</dbReference>
<keyword evidence="6 11" id="KW-0812">Transmembrane</keyword>
<dbReference type="GO" id="GO:0015628">
    <property type="term" value="P:protein secretion by the type II secretion system"/>
    <property type="evidence" value="ECO:0007669"/>
    <property type="project" value="InterPro"/>
</dbReference>
<comment type="caution">
    <text evidence="13">The sequence shown here is derived from an EMBL/GenBank/DDBJ whole genome shotgun (WGS) entry which is preliminary data.</text>
</comment>
<dbReference type="Pfam" id="PF12019">
    <property type="entry name" value="GspH"/>
    <property type="match status" value="1"/>
</dbReference>
<reference evidence="13 14" key="1">
    <citation type="submission" date="2015-11" db="EMBL/GenBank/DDBJ databases">
        <title>Genomic analysis of 38 Legionella species identifies large and diverse effector repertoires.</title>
        <authorList>
            <person name="Burstein D."/>
            <person name="Amaro F."/>
            <person name="Zusman T."/>
            <person name="Lifshitz Z."/>
            <person name="Cohen O."/>
            <person name="Gilbert J.A."/>
            <person name="Pupko T."/>
            <person name="Shuman H.A."/>
            <person name="Segal G."/>
        </authorList>
    </citation>
    <scope>NUCLEOTIDE SEQUENCE [LARGE SCALE GENOMIC DNA]</scope>
    <source>
        <strain evidence="13 14">Mt.St.Helens-4</strain>
    </source>
</reference>
<evidence type="ECO:0000256" key="5">
    <source>
        <dbReference type="ARBA" id="ARBA00022519"/>
    </source>
</evidence>
<comment type="similarity">
    <text evidence="9">Belongs to the GSP H family.</text>
</comment>
<feature type="domain" description="General secretion pathway GspH" evidence="12">
    <location>
        <begin position="50"/>
        <end position="149"/>
    </location>
</feature>
<dbReference type="InterPro" id="IPR012902">
    <property type="entry name" value="N_methyl_site"/>
</dbReference>
<evidence type="ECO:0000256" key="8">
    <source>
        <dbReference type="ARBA" id="ARBA00023136"/>
    </source>
</evidence>
<dbReference type="NCBIfam" id="TIGR02532">
    <property type="entry name" value="IV_pilin_GFxxxE"/>
    <property type="match status" value="1"/>
</dbReference>
<gene>
    <name evidence="13" type="primary">lspH</name>
    <name evidence="13" type="ORF">Lsai_3342</name>
</gene>
<sequence>MPRSVIGMRKNNLGFTLIEILIVLVIIGITFGFALLSFGDFGEGRRVLFAAEQLVNTLQLAQQQAILETSTLGLRINNESYQILQLQNNSQWKPISNKGVFKVTYFPQGTHINLKINHRALSGGPSIILTSSGDMTPFSLYFGTEKEHNLALIVGKSNGSLKFNVVNNK</sequence>
<name>A0A0W0YC44_9GAMM</name>
<dbReference type="STRING" id="28087.Lsai_3342"/>
<evidence type="ECO:0000256" key="6">
    <source>
        <dbReference type="ARBA" id="ARBA00022692"/>
    </source>
</evidence>
<dbReference type="PRINTS" id="PR00885">
    <property type="entry name" value="BCTERIALGSPH"/>
</dbReference>
<keyword evidence="7 11" id="KW-1133">Transmembrane helix</keyword>
<evidence type="ECO:0000256" key="9">
    <source>
        <dbReference type="ARBA" id="ARBA00025772"/>
    </source>
</evidence>
<keyword evidence="3" id="KW-1003">Cell membrane</keyword>
<evidence type="ECO:0000256" key="7">
    <source>
        <dbReference type="ARBA" id="ARBA00022989"/>
    </source>
</evidence>
<evidence type="ECO:0000313" key="13">
    <source>
        <dbReference type="EMBL" id="KTD54520.1"/>
    </source>
</evidence>
<proteinExistence type="inferred from homology"/>
<dbReference type="Gene3D" id="3.55.40.10">
    <property type="entry name" value="minor pseudopilin epsh domain"/>
    <property type="match status" value="1"/>
</dbReference>
<evidence type="ECO:0000256" key="3">
    <source>
        <dbReference type="ARBA" id="ARBA00022475"/>
    </source>
</evidence>
<evidence type="ECO:0000256" key="4">
    <source>
        <dbReference type="ARBA" id="ARBA00022481"/>
    </source>
</evidence>
<dbReference type="EMBL" id="LNYV01000037">
    <property type="protein sequence ID" value="KTD54520.1"/>
    <property type="molecule type" value="Genomic_DNA"/>
</dbReference>
<accession>A0A0W0YC44</accession>
<dbReference type="Pfam" id="PF07963">
    <property type="entry name" value="N_methyl"/>
    <property type="match status" value="1"/>
</dbReference>
<organism evidence="13 14">
    <name type="scientific">Legionella sainthelensi</name>
    <dbReference type="NCBI Taxonomy" id="28087"/>
    <lineage>
        <taxon>Bacteria</taxon>
        <taxon>Pseudomonadati</taxon>
        <taxon>Pseudomonadota</taxon>
        <taxon>Gammaproteobacteria</taxon>
        <taxon>Legionellales</taxon>
        <taxon>Legionellaceae</taxon>
        <taxon>Legionella</taxon>
    </lineage>
</organism>
<dbReference type="SUPFAM" id="SSF54523">
    <property type="entry name" value="Pili subunits"/>
    <property type="match status" value="1"/>
</dbReference>
<evidence type="ECO:0000256" key="1">
    <source>
        <dbReference type="ARBA" id="ARBA00004377"/>
    </source>
</evidence>
<dbReference type="PATRIC" id="fig|28087.4.peg.3582"/>
<dbReference type="GO" id="GO:0005886">
    <property type="term" value="C:plasma membrane"/>
    <property type="evidence" value="ECO:0007669"/>
    <property type="project" value="UniProtKB-SubCell"/>
</dbReference>
<keyword evidence="5" id="KW-0997">Cell inner membrane</keyword>
<dbReference type="GO" id="GO:0015627">
    <property type="term" value="C:type II protein secretion system complex"/>
    <property type="evidence" value="ECO:0007669"/>
    <property type="project" value="InterPro"/>
</dbReference>
<dbReference type="eggNOG" id="COG2165">
    <property type="taxonomic scope" value="Bacteria"/>
</dbReference>
<dbReference type="InterPro" id="IPR002416">
    <property type="entry name" value="T2SS_protein-GspH"/>
</dbReference>
<evidence type="ECO:0000256" key="11">
    <source>
        <dbReference type="SAM" id="Phobius"/>
    </source>
</evidence>